<dbReference type="STRING" id="335541.Swol_1637"/>
<keyword evidence="1 5" id="KW-0132">Cell division</keyword>
<dbReference type="EMBL" id="CP000448">
    <property type="protein sequence ID" value="ABI68936.1"/>
    <property type="molecule type" value="Genomic_DNA"/>
</dbReference>
<keyword evidence="3 5" id="KW-0131">Cell cycle</keyword>
<dbReference type="Proteomes" id="UP000001968">
    <property type="component" value="Chromosome"/>
</dbReference>
<dbReference type="InterPro" id="IPR036145">
    <property type="entry name" value="MinC_C_sf"/>
</dbReference>
<name>Q0AWG8_SYNWW</name>
<dbReference type="SUPFAM" id="SSF63848">
    <property type="entry name" value="Cell-division inhibitor MinC, C-terminal domain"/>
    <property type="match status" value="1"/>
</dbReference>
<protein>
    <recommendedName>
        <fullName evidence="5">Probable septum site-determining protein MinC</fullName>
    </recommendedName>
</protein>
<evidence type="ECO:0000256" key="4">
    <source>
        <dbReference type="ARBA" id="ARBA00046874"/>
    </source>
</evidence>
<dbReference type="eggNOG" id="COG0850">
    <property type="taxonomic scope" value="Bacteria"/>
</dbReference>
<proteinExistence type="inferred from homology"/>
<dbReference type="Gene3D" id="2.160.20.70">
    <property type="match status" value="1"/>
</dbReference>
<comment type="subunit">
    <text evidence="4 5">Interacts with MinD and FtsZ.</text>
</comment>
<evidence type="ECO:0000256" key="2">
    <source>
        <dbReference type="ARBA" id="ARBA00023210"/>
    </source>
</evidence>
<dbReference type="InterPro" id="IPR016098">
    <property type="entry name" value="CAP/MinC_C"/>
</dbReference>
<dbReference type="InterPro" id="IPR013033">
    <property type="entry name" value="MinC"/>
</dbReference>
<keyword evidence="8" id="KW-1185">Reference proteome</keyword>
<keyword evidence="2 5" id="KW-0717">Septation</keyword>
<evidence type="ECO:0000256" key="1">
    <source>
        <dbReference type="ARBA" id="ARBA00022618"/>
    </source>
</evidence>
<comment type="similarity">
    <text evidence="5">Belongs to the MinC family.</text>
</comment>
<organism evidence="7 8">
    <name type="scientific">Syntrophomonas wolfei subsp. wolfei (strain DSM 2245B / Goettingen)</name>
    <dbReference type="NCBI Taxonomy" id="335541"/>
    <lineage>
        <taxon>Bacteria</taxon>
        <taxon>Bacillati</taxon>
        <taxon>Bacillota</taxon>
        <taxon>Clostridia</taxon>
        <taxon>Eubacteriales</taxon>
        <taxon>Syntrophomonadaceae</taxon>
        <taxon>Syntrophomonas</taxon>
    </lineage>
</organism>
<evidence type="ECO:0000256" key="3">
    <source>
        <dbReference type="ARBA" id="ARBA00023306"/>
    </source>
</evidence>
<reference evidence="8" key="1">
    <citation type="journal article" date="2010" name="Environ. Microbiol.">
        <title>The genome of Syntrophomonas wolfei: new insights into syntrophic metabolism and biohydrogen production.</title>
        <authorList>
            <person name="Sieber J.R."/>
            <person name="Sims D.R."/>
            <person name="Han C."/>
            <person name="Kim E."/>
            <person name="Lykidis A."/>
            <person name="Lapidus A.L."/>
            <person name="McDonnald E."/>
            <person name="Rohlin L."/>
            <person name="Culley D.E."/>
            <person name="Gunsalus R."/>
            <person name="McInerney M.J."/>
        </authorList>
    </citation>
    <scope>NUCLEOTIDE SEQUENCE [LARGE SCALE GENOMIC DNA]</scope>
    <source>
        <strain evidence="8">DSM 2245B / Goettingen</strain>
    </source>
</reference>
<dbReference type="GO" id="GO:0000917">
    <property type="term" value="P:division septum assembly"/>
    <property type="evidence" value="ECO:0007669"/>
    <property type="project" value="UniProtKB-KW"/>
</dbReference>
<evidence type="ECO:0000313" key="7">
    <source>
        <dbReference type="EMBL" id="ABI68936.1"/>
    </source>
</evidence>
<accession>Q0AWG8</accession>
<gene>
    <name evidence="5" type="primary">minC</name>
    <name evidence="7" type="ordered locus">Swol_1637</name>
</gene>
<dbReference type="Pfam" id="PF03775">
    <property type="entry name" value="MinC_C"/>
    <property type="match status" value="1"/>
</dbReference>
<dbReference type="GO" id="GO:0000902">
    <property type="term" value="P:cell morphogenesis"/>
    <property type="evidence" value="ECO:0007669"/>
    <property type="project" value="InterPro"/>
</dbReference>
<feature type="domain" description="Septum formation inhibitor MinC C-terminal" evidence="6">
    <location>
        <begin position="102"/>
        <end position="200"/>
    </location>
</feature>
<dbReference type="GO" id="GO:1901891">
    <property type="term" value="P:regulation of cell septum assembly"/>
    <property type="evidence" value="ECO:0007669"/>
    <property type="project" value="InterPro"/>
</dbReference>
<evidence type="ECO:0000313" key="8">
    <source>
        <dbReference type="Proteomes" id="UP000001968"/>
    </source>
</evidence>
<dbReference type="RefSeq" id="WP_011641034.1">
    <property type="nucleotide sequence ID" value="NC_008346.1"/>
</dbReference>
<dbReference type="InterPro" id="IPR005526">
    <property type="entry name" value="Septum_form_inhib_MinC_C"/>
</dbReference>
<dbReference type="DNASU" id="4282556"/>
<comment type="function">
    <text evidence="5">Cell division inhibitor that blocks the formation of polar Z ring septums. Rapidly oscillates between the poles of the cell to destabilize FtsZ filaments that have formed before they mature into polar Z rings. Prevents FtsZ polymerization.</text>
</comment>
<sequence>MAAIRETASEIHLNLSACNSFEEMKRELERRLSLAQDCSWGSRISITAKAGKLTLKQTQEIKTFLAERGLRLHDLIIKSEIRGEEENEFFENFSHYEETALICRHLRSGNKFFTDGNVVILGDVNPGAEIIAGGNILVMGSLRGMVHAGASGDEKAIIVAYRLIPTQLRIADHITRPPDGEVVLVDSPEMARIRSGKVCIEKLKI</sequence>
<dbReference type="NCBIfam" id="TIGR01222">
    <property type="entry name" value="minC"/>
    <property type="match status" value="1"/>
</dbReference>
<dbReference type="KEGG" id="swo:Swol_1637"/>
<dbReference type="AlphaFoldDB" id="Q0AWG8"/>
<dbReference type="PANTHER" id="PTHR34108">
    <property type="entry name" value="SEPTUM SITE-DETERMINING PROTEIN MINC"/>
    <property type="match status" value="1"/>
</dbReference>
<evidence type="ECO:0000259" key="6">
    <source>
        <dbReference type="Pfam" id="PF03775"/>
    </source>
</evidence>
<evidence type="ECO:0000256" key="5">
    <source>
        <dbReference type="HAMAP-Rule" id="MF_00267"/>
    </source>
</evidence>
<dbReference type="HAMAP" id="MF_00267">
    <property type="entry name" value="MinC"/>
    <property type="match status" value="1"/>
</dbReference>
<dbReference type="HOGENOM" id="CLU_048711_2_0_9"/>
<dbReference type="PANTHER" id="PTHR34108:SF1">
    <property type="entry name" value="SEPTUM SITE-DETERMINING PROTEIN MINC"/>
    <property type="match status" value="1"/>
</dbReference>